<feature type="compositionally biased region" description="Basic and acidic residues" evidence="1">
    <location>
        <begin position="761"/>
        <end position="791"/>
    </location>
</feature>
<keyword evidence="2" id="KW-1185">Reference proteome</keyword>
<organism evidence="2 3">
    <name type="scientific">Saccoglossus kowalevskii</name>
    <name type="common">Acorn worm</name>
    <dbReference type="NCBI Taxonomy" id="10224"/>
    <lineage>
        <taxon>Eukaryota</taxon>
        <taxon>Metazoa</taxon>
        <taxon>Hemichordata</taxon>
        <taxon>Enteropneusta</taxon>
        <taxon>Harrimaniidae</taxon>
        <taxon>Saccoglossus</taxon>
    </lineage>
</organism>
<protein>
    <submittedName>
        <fullName evidence="3">Uncharacterized protein LOC102805544</fullName>
    </submittedName>
</protein>
<sequence length="831" mass="96126">MHLKFPKNRHFYTWEELSCLSRAIGFQSDTLKKCIPDEITTQEPAIKLKELRKLIERKYFSDALDRSCNMHTADYNVNVLSKALLLLEHKLLSFPELNDVRIAYEAYEGGDMKGMIIDEYTLLRTLKMCGRVVAPMKLMHRVKHMKSDFDEKGRIQYYEFLDLLVLCEYCNNVSLDDFKEEAVKKNWRHLFKMDDFNPLFVTGDEKVHEYLNQTFKDTELNYGKTHHGDKKLPKENSVNIEARKQQVEFHGQRYRELHQYIDESSAQVKKSKAGTITSRPTSAPVVQRFLTPVFTVKVEKRPHTVDAINYNPDVHRLRNQVNPPRRKTRPVSAPAGSSTSLEFHHPSEVMAVDEKKMKYMRYSSHKGRQNICSAPSGLYVGSTEAPMSVHVNIPHSKPHPPSMQWCSSELTASHNASAQPWRKSLPYKRPSTPKCITAKETDTHQDLVSCLQFDIDTLKERSVKRLNEDIDDTLPLFRFKREERLKNQKPPLPPKKVRQKKQEALTDEQIKRLTYPQPRAFMAEHEKHCDARAYGIGQSTQNIKRERQTPARKNCDLSNSKEQTKLVIQYTKDRHNCERLPNGCGDTKPIYIDKLNGYYTESKVTPFNLNNMEHDKYRAARVGTAALLYEFLMEKKGKEQEEKEEENHTEEEEELPKEEDLKFESEAKRHMGIGVLGKRLSTIDEIKIGGIDLSELDRLTVSSKDDDKSKTSVTSKSPVSSKSISLTKLSTIPETKTKRTSAYEQKKTKDAMKRLSLALVEPEKGKSHPRRKSDIADEANDHNGMEEKVESEPAGQKINIFKKKMWKNNRQMKQLVNSKKLSLRLKQSLDQ</sequence>
<feature type="region of interest" description="Disordered" evidence="1">
    <location>
        <begin position="481"/>
        <end position="505"/>
    </location>
</feature>
<accession>A0ABM0ME61</accession>
<feature type="compositionally biased region" description="Low complexity" evidence="1">
    <location>
        <begin position="711"/>
        <end position="732"/>
    </location>
</feature>
<dbReference type="GeneID" id="102805544"/>
<evidence type="ECO:0000313" key="2">
    <source>
        <dbReference type="Proteomes" id="UP000694865"/>
    </source>
</evidence>
<feature type="region of interest" description="Disordered" evidence="1">
    <location>
        <begin position="317"/>
        <end position="341"/>
    </location>
</feature>
<feature type="region of interest" description="Disordered" evidence="1">
    <location>
        <begin position="637"/>
        <end position="660"/>
    </location>
</feature>
<dbReference type="Proteomes" id="UP000694865">
    <property type="component" value="Unplaced"/>
</dbReference>
<reference evidence="3" key="1">
    <citation type="submission" date="2025-08" db="UniProtKB">
        <authorList>
            <consortium name="RefSeq"/>
        </authorList>
    </citation>
    <scope>IDENTIFICATION</scope>
    <source>
        <tissue evidence="3">Testes</tissue>
    </source>
</reference>
<gene>
    <name evidence="3" type="primary">LOC102805544</name>
</gene>
<evidence type="ECO:0000313" key="3">
    <source>
        <dbReference type="RefSeq" id="XP_006818302.1"/>
    </source>
</evidence>
<proteinExistence type="predicted"/>
<evidence type="ECO:0000256" key="1">
    <source>
        <dbReference type="SAM" id="MobiDB-lite"/>
    </source>
</evidence>
<feature type="compositionally biased region" description="Basic and acidic residues" evidence="1">
    <location>
        <begin position="744"/>
        <end position="753"/>
    </location>
</feature>
<dbReference type="RefSeq" id="XP_006818302.1">
    <property type="nucleotide sequence ID" value="XM_006818239.1"/>
</dbReference>
<name>A0ABM0ME61_SACKO</name>
<feature type="compositionally biased region" description="Acidic residues" evidence="1">
    <location>
        <begin position="642"/>
        <end position="657"/>
    </location>
</feature>
<feature type="region of interest" description="Disordered" evidence="1">
    <location>
        <begin position="702"/>
        <end position="796"/>
    </location>
</feature>